<feature type="domain" description="AAA+ ATPase" evidence="4">
    <location>
        <begin position="252"/>
        <end position="416"/>
    </location>
</feature>
<feature type="region of interest" description="Disordered" evidence="3">
    <location>
        <begin position="1"/>
        <end position="96"/>
    </location>
</feature>
<dbReference type="InParanoid" id="A0A317XK97"/>
<comment type="similarity">
    <text evidence="1">Belongs to the CDC6/cdc18 family.</text>
</comment>
<evidence type="ECO:0000256" key="1">
    <source>
        <dbReference type="ARBA" id="ARBA00006184"/>
    </source>
</evidence>
<dbReference type="SMART" id="SM00382">
    <property type="entry name" value="AAA"/>
    <property type="match status" value="1"/>
</dbReference>
<dbReference type="InterPro" id="IPR027417">
    <property type="entry name" value="P-loop_NTPase"/>
</dbReference>
<protein>
    <submittedName>
        <fullName evidence="5">P-loop containing nucleoside triphosphate hydrolase protein</fullName>
    </submittedName>
</protein>
<dbReference type="InterPro" id="IPR049945">
    <property type="entry name" value="AAA_22"/>
</dbReference>
<gene>
    <name evidence="5" type="ORF">BCV70DRAFT_36122</name>
</gene>
<dbReference type="STRING" id="1882483.A0A317XK97"/>
<feature type="compositionally biased region" description="Polar residues" evidence="3">
    <location>
        <begin position="83"/>
        <end position="96"/>
    </location>
</feature>
<dbReference type="GO" id="GO:0033314">
    <property type="term" value="P:mitotic DNA replication checkpoint signaling"/>
    <property type="evidence" value="ECO:0007669"/>
    <property type="project" value="TreeGrafter"/>
</dbReference>
<name>A0A317XK97_9BASI</name>
<dbReference type="EMBL" id="KZ819199">
    <property type="protein sequence ID" value="PWY98262.1"/>
    <property type="molecule type" value="Genomic_DNA"/>
</dbReference>
<dbReference type="PANTHER" id="PTHR10763">
    <property type="entry name" value="CELL DIVISION CONTROL PROTEIN 6-RELATED"/>
    <property type="match status" value="1"/>
</dbReference>
<feature type="compositionally biased region" description="Basic and acidic residues" evidence="3">
    <location>
        <begin position="514"/>
        <end position="526"/>
    </location>
</feature>
<dbReference type="OrthoDB" id="1926878at2759"/>
<sequence length="800" mass="83844">MSAALTTPRTPSRRLARAQSDLMLPSSSSPAGPSSSRAVMPSTPTRQSRPSLSASGRKRSRLDAGLEVDETDSLPATPLSRLRLQTPSTNTGTKPCNLFQTSPSSSALTLDEDMDSYFAAHSSQVSTQSSLFDTLSVADTASTPISSCCSSDREDSPSTTLEKLPAPVMERYSSIYAHARALLRYAAGVDPAETESGLTITGTGTSELHVKVVGRESERLAIQLFLQQRLGIFPHAPVQASDKGIELDGDVDSACLYVCGLPGTGKTALVRSVLNSLPAATSSSSPVPPRVAFVNCMTLSNPRLVFGKVLRALGSNAADGQPDSVAESALASLIRDGRQRILIVLDEMDHLLHSRAHQNILYRLFSWASSSASGATGGPTCSLIGIANSLDLTERFVPLLASKGASPALLHFRPFEATEIVTVIKDRLSGLRECYDDATRLDTVASSNDVAAEPLPLFTPTAVELLAKRIAGATGDLRKALDAARLAVEMVESEQRRAALAKLAAQEAREASEAKLAEAADEKAEAEPVSSQPAGDDVAAAAATARSNLLSHLTRATAPRATPSHVLKILSSVLGSPNLSKIRNLGVQPKLVLLAILVALARAEQGLAVLGTSGAKFSSSGVTEAGGLRIFDVESTYKALLKQDGEFSPLEGGELLGVFDVLEVNGVVRLSSEVDSVSSSSSSSSRNSVATLSNGVSPSGKRAAKKQLLASSRIVYLAMSHEDIQKGISTAAPCTVGSAASASTGPTTGKVVAETIARIYTREKDRAVKAQTYNSIIQENTRIRMEELGGGRMAIASGDL</sequence>
<evidence type="ECO:0000259" key="4">
    <source>
        <dbReference type="SMART" id="SM00382"/>
    </source>
</evidence>
<dbReference type="GO" id="GO:0016887">
    <property type="term" value="F:ATP hydrolysis activity"/>
    <property type="evidence" value="ECO:0007669"/>
    <property type="project" value="InterPro"/>
</dbReference>
<evidence type="ECO:0000313" key="6">
    <source>
        <dbReference type="Proteomes" id="UP000246740"/>
    </source>
</evidence>
<evidence type="ECO:0000313" key="5">
    <source>
        <dbReference type="EMBL" id="PWY98262.1"/>
    </source>
</evidence>
<feature type="compositionally biased region" description="Polar residues" evidence="3">
    <location>
        <begin position="1"/>
        <end position="10"/>
    </location>
</feature>
<dbReference type="GO" id="GO:0006270">
    <property type="term" value="P:DNA replication initiation"/>
    <property type="evidence" value="ECO:0007669"/>
    <property type="project" value="TreeGrafter"/>
</dbReference>
<feature type="compositionally biased region" description="Low complexity" evidence="3">
    <location>
        <begin position="25"/>
        <end position="36"/>
    </location>
</feature>
<feature type="region of interest" description="Disordered" evidence="3">
    <location>
        <begin position="514"/>
        <end position="538"/>
    </location>
</feature>
<dbReference type="GO" id="GO:0003688">
    <property type="term" value="F:DNA replication origin binding"/>
    <property type="evidence" value="ECO:0007669"/>
    <property type="project" value="TreeGrafter"/>
</dbReference>
<reference evidence="5 6" key="1">
    <citation type="journal article" date="2018" name="Mol. Biol. Evol.">
        <title>Broad Genomic Sampling Reveals a Smut Pathogenic Ancestry of the Fungal Clade Ustilaginomycotina.</title>
        <authorList>
            <person name="Kijpornyongpan T."/>
            <person name="Mondo S.J."/>
            <person name="Barry K."/>
            <person name="Sandor L."/>
            <person name="Lee J."/>
            <person name="Lipzen A."/>
            <person name="Pangilinan J."/>
            <person name="LaButti K."/>
            <person name="Hainaut M."/>
            <person name="Henrissat B."/>
            <person name="Grigoriev I.V."/>
            <person name="Spatafora J.W."/>
            <person name="Aime M.C."/>
        </authorList>
    </citation>
    <scope>NUCLEOTIDE SEQUENCE [LARGE SCALE GENOMIC DNA]</scope>
    <source>
        <strain evidence="5 6">MCA 3645</strain>
    </source>
</reference>
<evidence type="ECO:0000256" key="2">
    <source>
        <dbReference type="ARBA" id="ARBA00022705"/>
    </source>
</evidence>
<dbReference type="AlphaFoldDB" id="A0A317XK97"/>
<dbReference type="InterPro" id="IPR003593">
    <property type="entry name" value="AAA+_ATPase"/>
</dbReference>
<dbReference type="Pfam" id="PF13401">
    <property type="entry name" value="AAA_22"/>
    <property type="match status" value="1"/>
</dbReference>
<organism evidence="5 6">
    <name type="scientific">Testicularia cyperi</name>
    <dbReference type="NCBI Taxonomy" id="1882483"/>
    <lineage>
        <taxon>Eukaryota</taxon>
        <taxon>Fungi</taxon>
        <taxon>Dikarya</taxon>
        <taxon>Basidiomycota</taxon>
        <taxon>Ustilaginomycotina</taxon>
        <taxon>Ustilaginomycetes</taxon>
        <taxon>Ustilaginales</taxon>
        <taxon>Anthracoideaceae</taxon>
        <taxon>Testicularia</taxon>
    </lineage>
</organism>
<evidence type="ECO:0000256" key="3">
    <source>
        <dbReference type="SAM" id="MobiDB-lite"/>
    </source>
</evidence>
<dbReference type="InterPro" id="IPR054425">
    <property type="entry name" value="Cdc6_ORC1-like_ATPase_lid"/>
</dbReference>
<dbReference type="PANTHER" id="PTHR10763:SF26">
    <property type="entry name" value="CELL DIVISION CONTROL PROTEIN 6 HOMOLOG"/>
    <property type="match status" value="1"/>
</dbReference>
<dbReference type="GO" id="GO:0005634">
    <property type="term" value="C:nucleus"/>
    <property type="evidence" value="ECO:0007669"/>
    <property type="project" value="TreeGrafter"/>
</dbReference>
<dbReference type="InterPro" id="IPR050311">
    <property type="entry name" value="ORC1/CDC6"/>
</dbReference>
<dbReference type="SUPFAM" id="SSF52540">
    <property type="entry name" value="P-loop containing nucleoside triphosphate hydrolases"/>
    <property type="match status" value="1"/>
</dbReference>
<keyword evidence="5" id="KW-0378">Hydrolase</keyword>
<feature type="region of interest" description="Disordered" evidence="3">
    <location>
        <begin position="677"/>
        <end position="699"/>
    </location>
</feature>
<keyword evidence="6" id="KW-1185">Reference proteome</keyword>
<dbReference type="Pfam" id="PF22606">
    <property type="entry name" value="Cdc6-ORC-like_ATPase_lid"/>
    <property type="match status" value="1"/>
</dbReference>
<proteinExistence type="inferred from homology"/>
<dbReference type="Proteomes" id="UP000246740">
    <property type="component" value="Unassembled WGS sequence"/>
</dbReference>
<keyword evidence="2" id="KW-0235">DNA replication</keyword>
<feature type="compositionally biased region" description="Polar residues" evidence="3">
    <location>
        <begin position="42"/>
        <end position="54"/>
    </location>
</feature>
<feature type="compositionally biased region" description="Low complexity" evidence="3">
    <location>
        <begin position="677"/>
        <end position="689"/>
    </location>
</feature>
<dbReference type="Gene3D" id="3.40.50.300">
    <property type="entry name" value="P-loop containing nucleotide triphosphate hydrolases"/>
    <property type="match status" value="1"/>
</dbReference>
<dbReference type="Gene3D" id="1.10.8.60">
    <property type="match status" value="1"/>
</dbReference>
<accession>A0A317XK97</accession>
<dbReference type="FunCoup" id="A0A317XK97">
    <property type="interactions" value="330"/>
</dbReference>